<comment type="caution">
    <text evidence="1">The sequence shown here is derived from an EMBL/GenBank/DDBJ whole genome shotgun (WGS) entry which is preliminary data.</text>
</comment>
<organism evidence="1 2">
    <name type="scientific">Bacteroides fragilis str. 3998T(B)3</name>
    <dbReference type="NCBI Taxonomy" id="1339316"/>
    <lineage>
        <taxon>Bacteria</taxon>
        <taxon>Pseudomonadati</taxon>
        <taxon>Bacteroidota</taxon>
        <taxon>Bacteroidia</taxon>
        <taxon>Bacteroidales</taxon>
        <taxon>Bacteroidaceae</taxon>
        <taxon>Bacteroides</taxon>
    </lineage>
</organism>
<evidence type="ECO:0000313" key="2">
    <source>
        <dbReference type="Proteomes" id="UP000020773"/>
    </source>
</evidence>
<dbReference type="EMBL" id="JGDB01000107">
    <property type="protein sequence ID" value="EXY90864.1"/>
    <property type="molecule type" value="Genomic_DNA"/>
</dbReference>
<dbReference type="Proteomes" id="UP000020773">
    <property type="component" value="Unassembled WGS sequence"/>
</dbReference>
<accession>A0A015U2C0</accession>
<reference evidence="1 2" key="1">
    <citation type="submission" date="2014-02" db="EMBL/GenBank/DDBJ databases">
        <authorList>
            <person name="Sears C."/>
            <person name="Carroll K."/>
            <person name="Sack B.R."/>
            <person name="Qadri F."/>
            <person name="Myers L.L."/>
            <person name="Chung G.-T."/>
            <person name="Escheverria P."/>
            <person name="Fraser C.M."/>
            <person name="Sadzewicz L."/>
            <person name="Shefchek K.A."/>
            <person name="Tallon L."/>
            <person name="Das S.P."/>
            <person name="Daugherty S."/>
            <person name="Mongodin E.F."/>
        </authorList>
    </citation>
    <scope>NUCLEOTIDE SEQUENCE [LARGE SCALE GENOMIC DNA]</scope>
    <source>
        <strain evidence="2">3998T(B)3</strain>
    </source>
</reference>
<gene>
    <name evidence="1" type="ORF">M125_2431</name>
</gene>
<dbReference type="PATRIC" id="fig|1339316.3.peg.2338"/>
<sequence>MKYMGNSLNKNKEWSVTNSPIIKLKVDKKEPKFNATEAVKIRITAECHNVTIPKNGLEYEWSYVDSTGFMKSFTTKKGVVMLHCPNFFCGRVMTIKVKVNLEFSKFDEKIKFSSFDFGKFDTLEDTIEIKPQCNKKLSDNAEWLPDEVEMPNCVQSSVTLYGYNGSEMGLVRMIKEKGKIIWKGEDKVMVRDNVVSALFNRNHCTSSTADDSIYTLQFQLTDARNGSLLKSYSRDYTIKGREAIKPLAGCPIQPVVVGDITIAENNFKPCKYTQIDVEYTKDKEGKEKQKMTVFKEGLQSTNTVNLIGGERKITVTLLEYTPKKCTLKENSHKKKEEVPFMLYGENKSKLPISVSGKTGKIENIKIKYNYGIINAIKTLWLPMSGIVQTSKLYTSYANCRHFNDVIFNMYPDTKWEAFVELSSSKPRLYSHTNMPAEYSIFERHQKKALSAAKEDKDIGLSFSLMATYDDDIEIKLTADIEKSVKTVSHVLKTIRDALDVLSFKKSVDDNKDKLKARNVLPKSSKLPVFIEISSPVLKIGGGWQYDLNSENQLIRKGEIAIAASPLIEAKGGIDLIACSTFIPVVGQIIKAILKLNDFAEWATKYLSNDKAKYEGLIWFNIYLKGSLSIVGTVKLSEENRTVKFESPVNIVFVVELGISAEVKVETVTITGNNTYTVRAGASGEASTGLTFKPSMGYSTDEGIYLGFKVSFDGIILTVSGEAKFEQKKKGKKTLSIGPEINGEPLPPLIAPCSIWKGEVYPFRETNKK</sequence>
<name>A0A015U2C0_BACFG</name>
<dbReference type="AlphaFoldDB" id="A0A015U2C0"/>
<proteinExistence type="predicted"/>
<protein>
    <submittedName>
        <fullName evidence="1">Uncharacterized protein</fullName>
    </submittedName>
</protein>
<evidence type="ECO:0000313" key="1">
    <source>
        <dbReference type="EMBL" id="EXY90864.1"/>
    </source>
</evidence>